<evidence type="ECO:0000313" key="2">
    <source>
        <dbReference type="Proteomes" id="UP000078046"/>
    </source>
</evidence>
<dbReference type="Proteomes" id="UP000078046">
    <property type="component" value="Unassembled WGS sequence"/>
</dbReference>
<comment type="caution">
    <text evidence="1">The sequence shown here is derived from an EMBL/GenBank/DDBJ whole genome shotgun (WGS) entry which is preliminary data.</text>
</comment>
<protein>
    <submittedName>
        <fullName evidence="1">Uncharacterized protein</fullName>
    </submittedName>
</protein>
<organism evidence="1 2">
    <name type="scientific">Intoshia linei</name>
    <dbReference type="NCBI Taxonomy" id="1819745"/>
    <lineage>
        <taxon>Eukaryota</taxon>
        <taxon>Metazoa</taxon>
        <taxon>Spiralia</taxon>
        <taxon>Lophotrochozoa</taxon>
        <taxon>Mesozoa</taxon>
        <taxon>Orthonectida</taxon>
        <taxon>Rhopaluridae</taxon>
        <taxon>Intoshia</taxon>
    </lineage>
</organism>
<dbReference type="AlphaFoldDB" id="A0A177AWN6"/>
<accession>A0A177AWN6</accession>
<keyword evidence="2" id="KW-1185">Reference proteome</keyword>
<reference evidence="1 2" key="1">
    <citation type="submission" date="2016-04" db="EMBL/GenBank/DDBJ databases">
        <title>The genome of Intoshia linei affirms orthonectids as highly simplified spiralians.</title>
        <authorList>
            <person name="Mikhailov K.V."/>
            <person name="Slusarev G.S."/>
            <person name="Nikitin M.A."/>
            <person name="Logacheva M.D."/>
            <person name="Penin A."/>
            <person name="Aleoshin V."/>
            <person name="Panchin Y.V."/>
        </authorList>
    </citation>
    <scope>NUCLEOTIDE SEQUENCE [LARGE SCALE GENOMIC DNA]</scope>
    <source>
        <strain evidence="1">Intl2013</strain>
        <tissue evidence="1">Whole animal</tissue>
    </source>
</reference>
<gene>
    <name evidence="1" type="ORF">A3Q56_06503</name>
</gene>
<dbReference type="EMBL" id="LWCA01001150">
    <property type="protein sequence ID" value="OAF65783.1"/>
    <property type="molecule type" value="Genomic_DNA"/>
</dbReference>
<name>A0A177AWN6_9BILA</name>
<sequence length="76" mass="8891">MIKRCNILKIINLTVSRIVEFSLEKFKLHQDYLEANMNEIQQASAEKTLFVFQKALIILKKEDEIQKVASLLNIKI</sequence>
<evidence type="ECO:0000313" key="1">
    <source>
        <dbReference type="EMBL" id="OAF65783.1"/>
    </source>
</evidence>
<proteinExistence type="predicted"/>